<dbReference type="AlphaFoldDB" id="A0A1I2V0F4"/>
<dbReference type="Gene3D" id="2.60.120.10">
    <property type="entry name" value="Jelly Rolls"/>
    <property type="match status" value="1"/>
</dbReference>
<dbReference type="InterPro" id="IPR014710">
    <property type="entry name" value="RmlC-like_jellyroll"/>
</dbReference>
<dbReference type="RefSeq" id="WP_092472035.1">
    <property type="nucleotide sequence ID" value="NZ_FOOX01000010.1"/>
</dbReference>
<dbReference type="InterPro" id="IPR036390">
    <property type="entry name" value="WH_DNA-bd_sf"/>
</dbReference>
<reference evidence="2" key="1">
    <citation type="submission" date="2016-10" db="EMBL/GenBank/DDBJ databases">
        <authorList>
            <person name="Varghese N."/>
            <person name="Submissions S."/>
        </authorList>
    </citation>
    <scope>NUCLEOTIDE SEQUENCE [LARGE SCALE GENOMIC DNA]</scope>
    <source>
        <strain evidence="2">DSM 17038</strain>
    </source>
</reference>
<name>A0A1I2V0F4_9FIRM</name>
<proteinExistence type="predicted"/>
<dbReference type="EMBL" id="FOOX01000010">
    <property type="protein sequence ID" value="SFG82828.1"/>
    <property type="molecule type" value="Genomic_DNA"/>
</dbReference>
<protein>
    <recommendedName>
        <fullName evidence="3">Crp-like helix-turn-helix domain-containing protein</fullName>
    </recommendedName>
</protein>
<organism evidence="1 2">
    <name type="scientific">Desulfotruncus arcticus DSM 17038</name>
    <dbReference type="NCBI Taxonomy" id="1121424"/>
    <lineage>
        <taxon>Bacteria</taxon>
        <taxon>Bacillati</taxon>
        <taxon>Bacillota</taxon>
        <taxon>Clostridia</taxon>
        <taxon>Eubacteriales</taxon>
        <taxon>Desulfallaceae</taxon>
        <taxon>Desulfotruncus</taxon>
    </lineage>
</organism>
<keyword evidence="2" id="KW-1185">Reference proteome</keyword>
<dbReference type="OrthoDB" id="1809466at2"/>
<evidence type="ECO:0000313" key="1">
    <source>
        <dbReference type="EMBL" id="SFG82828.1"/>
    </source>
</evidence>
<accession>A0A1I2V0F4</accession>
<dbReference type="Proteomes" id="UP000199337">
    <property type="component" value="Unassembled WGS sequence"/>
</dbReference>
<dbReference type="STRING" id="341036.SAMN05660649_02832"/>
<evidence type="ECO:0000313" key="2">
    <source>
        <dbReference type="Proteomes" id="UP000199337"/>
    </source>
</evidence>
<dbReference type="SUPFAM" id="SSF46785">
    <property type="entry name" value="Winged helix' DNA-binding domain"/>
    <property type="match status" value="1"/>
</dbReference>
<evidence type="ECO:0008006" key="3">
    <source>
        <dbReference type="Google" id="ProtNLM"/>
    </source>
</evidence>
<sequence>MMQKKIPYPKHSRDKEAVDAQIKTMISRVNLMRDLLFEIKADTPLGKTVKMLLNLLLSDGEDGILDLTGLSYQKLASLIGVSHAELRESLEYLQQRGIISYRTISQ</sequence>
<gene>
    <name evidence="1" type="ORF">SAMN05660649_02832</name>
</gene>